<proteinExistence type="predicted"/>
<gene>
    <name evidence="3" type="ORF">GNP93_21615</name>
</gene>
<reference evidence="3 4" key="1">
    <citation type="submission" date="2019-11" db="EMBL/GenBank/DDBJ databases">
        <title>Draft genome sequences of five Paenibacillus species of dairy origin.</title>
        <authorList>
            <person name="Olajide A.M."/>
            <person name="Chen S."/>
            <person name="Lapointe G."/>
        </authorList>
    </citation>
    <scope>NUCLEOTIDE SEQUENCE [LARGE SCALE GENOMIC DNA]</scope>
    <source>
        <strain evidence="3 4">2CS3</strain>
    </source>
</reference>
<dbReference type="SUPFAM" id="SSF56059">
    <property type="entry name" value="Glutathione synthetase ATP-binding domain-like"/>
    <property type="match status" value="1"/>
</dbReference>
<dbReference type="Pfam" id="PF14398">
    <property type="entry name" value="ATPgrasp_YheCD"/>
    <property type="match status" value="1"/>
</dbReference>
<organism evidence="3 4">
    <name type="scientific">Paenibacillus validus</name>
    <dbReference type="NCBI Taxonomy" id="44253"/>
    <lineage>
        <taxon>Bacteria</taxon>
        <taxon>Bacillati</taxon>
        <taxon>Bacillota</taxon>
        <taxon>Bacilli</taxon>
        <taxon>Bacillales</taxon>
        <taxon>Paenibacillaceae</taxon>
        <taxon>Paenibacillus</taxon>
    </lineage>
</organism>
<name>A0A7X2ZE93_9BACL</name>
<dbReference type="EMBL" id="WNZX01000023">
    <property type="protein sequence ID" value="MUG73234.1"/>
    <property type="molecule type" value="Genomic_DNA"/>
</dbReference>
<dbReference type="Gene3D" id="3.30.470.20">
    <property type="entry name" value="ATP-grasp fold, B domain"/>
    <property type="match status" value="1"/>
</dbReference>
<dbReference type="InterPro" id="IPR011761">
    <property type="entry name" value="ATP-grasp"/>
</dbReference>
<evidence type="ECO:0000313" key="4">
    <source>
        <dbReference type="Proteomes" id="UP000450917"/>
    </source>
</evidence>
<keyword evidence="1" id="KW-0067">ATP-binding</keyword>
<comment type="caution">
    <text evidence="3">The sequence shown here is derived from an EMBL/GenBank/DDBJ whole genome shotgun (WGS) entry which is preliminary data.</text>
</comment>
<dbReference type="PROSITE" id="PS50975">
    <property type="entry name" value="ATP_GRASP"/>
    <property type="match status" value="1"/>
</dbReference>
<keyword evidence="4" id="KW-1185">Reference proteome</keyword>
<dbReference type="Proteomes" id="UP000450917">
    <property type="component" value="Unassembled WGS sequence"/>
</dbReference>
<evidence type="ECO:0000313" key="3">
    <source>
        <dbReference type="EMBL" id="MUG73234.1"/>
    </source>
</evidence>
<dbReference type="InterPro" id="IPR026838">
    <property type="entry name" value="YheC/D"/>
</dbReference>
<accession>A0A7X2ZE93</accession>
<evidence type="ECO:0000259" key="2">
    <source>
        <dbReference type="PROSITE" id="PS50975"/>
    </source>
</evidence>
<dbReference type="AlphaFoldDB" id="A0A7X2ZE93"/>
<dbReference type="GO" id="GO:0005524">
    <property type="term" value="F:ATP binding"/>
    <property type="evidence" value="ECO:0007669"/>
    <property type="project" value="UniProtKB-UniRule"/>
</dbReference>
<dbReference type="Gene3D" id="3.30.1490.20">
    <property type="entry name" value="ATP-grasp fold, A domain"/>
    <property type="match status" value="1"/>
</dbReference>
<evidence type="ECO:0000256" key="1">
    <source>
        <dbReference type="PROSITE-ProRule" id="PRU00409"/>
    </source>
</evidence>
<feature type="domain" description="ATP-grasp" evidence="2">
    <location>
        <begin position="131"/>
        <end position="380"/>
    </location>
</feature>
<keyword evidence="1" id="KW-0547">Nucleotide-binding</keyword>
<protein>
    <submittedName>
        <fullName evidence="3">YheC/YheD family protein</fullName>
    </submittedName>
</protein>
<dbReference type="InterPro" id="IPR013815">
    <property type="entry name" value="ATP_grasp_subdomain_1"/>
</dbReference>
<dbReference type="GO" id="GO:0046872">
    <property type="term" value="F:metal ion binding"/>
    <property type="evidence" value="ECO:0007669"/>
    <property type="project" value="InterPro"/>
</dbReference>
<sequence>MIFGKNAGGERTVGIMTTPAEYTPPFENRGFYRRLCLLGPRLHLSVYVFTPNSVDWEQERVTGYTYEASAGQWVPGTFALPAIVYDRCFFTTRRQYADYRETMGRLQRHPNVRLLGSGLKGKLDVQRLLARDRDGRFNRYLPQTELLRSMRMLADWLREHGEAVLKPLGGSQGRGVLHVRRNAEPGGQTPAFTLRGRDARNREIARGFESGAALAAFLRRLIGRRSYLLQRYLALHTREGDAYDVRALVQKNGAGRWQLTGLAVRRGQSGSLTANLHGGGMACAAEPMLAREFGRARAEAILAELRQLADTLPEALESRHGRLAELGIDFGVDTGGHIWMLEVNSKPGRSIFTYLRDDKARLAAVANPLRYADYLLRQTAAAPARSFSLKK</sequence>